<evidence type="ECO:0000313" key="2">
    <source>
        <dbReference type="Proteomes" id="UP000680206"/>
    </source>
</evidence>
<comment type="caution">
    <text evidence="1">The sequence shown here is derived from an EMBL/GenBank/DDBJ whole genome shotgun (WGS) entry which is preliminary data.</text>
</comment>
<sequence>MSESAQTYPCRWCDGGFVDQPTMALVAGTALDESAQVITAMSPRKCRACGGTGRTSCPPNLPPTL</sequence>
<dbReference type="Proteomes" id="UP000680206">
    <property type="component" value="Unassembled WGS sequence"/>
</dbReference>
<organism evidence="1 2">
    <name type="scientific">Actinomadura violacea</name>
    <dbReference type="NCBI Taxonomy" id="2819934"/>
    <lineage>
        <taxon>Bacteria</taxon>
        <taxon>Bacillati</taxon>
        <taxon>Actinomycetota</taxon>
        <taxon>Actinomycetes</taxon>
        <taxon>Streptosporangiales</taxon>
        <taxon>Thermomonosporaceae</taxon>
        <taxon>Actinomadura</taxon>
    </lineage>
</organism>
<dbReference type="EMBL" id="JAGEPF010000010">
    <property type="protein sequence ID" value="MBO2459391.1"/>
    <property type="molecule type" value="Genomic_DNA"/>
</dbReference>
<dbReference type="RefSeq" id="WP_208241989.1">
    <property type="nucleotide sequence ID" value="NZ_JAGEPF010000010.1"/>
</dbReference>
<keyword evidence="2" id="KW-1185">Reference proteome</keyword>
<gene>
    <name evidence="1" type="ORF">J4709_17575</name>
</gene>
<evidence type="ECO:0000313" key="1">
    <source>
        <dbReference type="EMBL" id="MBO2459391.1"/>
    </source>
</evidence>
<name>A0ABS3RRK7_9ACTN</name>
<accession>A0ABS3RRK7</accession>
<protein>
    <submittedName>
        <fullName evidence="1">Uncharacterized protein</fullName>
    </submittedName>
</protein>
<proteinExistence type="predicted"/>
<reference evidence="1 2" key="1">
    <citation type="submission" date="2021-03" db="EMBL/GenBank/DDBJ databases">
        <title>Actinomadura violae sp. nov., isolated from lichen in Thailand.</title>
        <authorList>
            <person name="Kanchanasin P."/>
            <person name="Saeng-In P."/>
            <person name="Phongsopitanun W."/>
            <person name="Yuki M."/>
            <person name="Kudo T."/>
            <person name="Ohkuma M."/>
            <person name="Tanasupawat S."/>
        </authorList>
    </citation>
    <scope>NUCLEOTIDE SEQUENCE [LARGE SCALE GENOMIC DNA]</scope>
    <source>
        <strain evidence="1 2">LCR2-06</strain>
    </source>
</reference>